<dbReference type="PANTHER" id="PTHR24421:SF10">
    <property type="entry name" value="NITRATE_NITRITE SENSOR PROTEIN NARQ"/>
    <property type="match status" value="1"/>
</dbReference>
<evidence type="ECO:0000256" key="4">
    <source>
        <dbReference type="ARBA" id="ARBA00022679"/>
    </source>
</evidence>
<evidence type="ECO:0000259" key="12">
    <source>
        <dbReference type="Pfam" id="PF02518"/>
    </source>
</evidence>
<dbReference type="PANTHER" id="PTHR24421">
    <property type="entry name" value="NITRATE/NITRITE SENSOR PROTEIN NARX-RELATED"/>
    <property type="match status" value="1"/>
</dbReference>
<name>A0ABT0FSA0_9ACTN</name>
<dbReference type="Proteomes" id="UP001317259">
    <property type="component" value="Unassembled WGS sequence"/>
</dbReference>
<dbReference type="InterPro" id="IPR003594">
    <property type="entry name" value="HATPase_dom"/>
</dbReference>
<dbReference type="Pfam" id="PF07730">
    <property type="entry name" value="HisKA_3"/>
    <property type="match status" value="1"/>
</dbReference>
<dbReference type="Gene3D" id="1.20.5.1930">
    <property type="match status" value="1"/>
</dbReference>
<dbReference type="InterPro" id="IPR050482">
    <property type="entry name" value="Sensor_HK_TwoCompSys"/>
</dbReference>
<feature type="transmembrane region" description="Helical" evidence="10">
    <location>
        <begin position="64"/>
        <end position="84"/>
    </location>
</feature>
<keyword evidence="10" id="KW-0812">Transmembrane</keyword>
<keyword evidence="4" id="KW-0808">Transferase</keyword>
<keyword evidence="7" id="KW-0067">ATP-binding</keyword>
<evidence type="ECO:0000313" key="14">
    <source>
        <dbReference type="EMBL" id="MCK2215200.1"/>
    </source>
</evidence>
<keyword evidence="10" id="KW-0472">Membrane</keyword>
<keyword evidence="10" id="KW-1133">Transmembrane helix</keyword>
<accession>A0ABT0FSA0</accession>
<feature type="chain" id="PRO_5046939209" description="histidine kinase" evidence="11">
    <location>
        <begin position="20"/>
        <end position="388"/>
    </location>
</feature>
<proteinExistence type="predicted"/>
<dbReference type="CDD" id="cd16917">
    <property type="entry name" value="HATPase_UhpB-NarQ-NarX-like"/>
    <property type="match status" value="1"/>
</dbReference>
<organism evidence="14 15">
    <name type="scientific">Actinomadura luzonensis</name>
    <dbReference type="NCBI Taxonomy" id="2805427"/>
    <lineage>
        <taxon>Bacteria</taxon>
        <taxon>Bacillati</taxon>
        <taxon>Actinomycetota</taxon>
        <taxon>Actinomycetes</taxon>
        <taxon>Streptosporangiales</taxon>
        <taxon>Thermomonosporaceae</taxon>
        <taxon>Actinomadura</taxon>
    </lineage>
</organism>
<evidence type="ECO:0000256" key="7">
    <source>
        <dbReference type="ARBA" id="ARBA00022840"/>
    </source>
</evidence>
<evidence type="ECO:0000256" key="5">
    <source>
        <dbReference type="ARBA" id="ARBA00022741"/>
    </source>
</evidence>
<dbReference type="SUPFAM" id="SSF55874">
    <property type="entry name" value="ATPase domain of HSP90 chaperone/DNA topoisomerase II/histidine kinase"/>
    <property type="match status" value="1"/>
</dbReference>
<evidence type="ECO:0000256" key="1">
    <source>
        <dbReference type="ARBA" id="ARBA00000085"/>
    </source>
</evidence>
<keyword evidence="11" id="KW-0732">Signal</keyword>
<evidence type="ECO:0000256" key="8">
    <source>
        <dbReference type="ARBA" id="ARBA00023012"/>
    </source>
</evidence>
<comment type="catalytic activity">
    <reaction evidence="1">
        <text>ATP + protein L-histidine = ADP + protein N-phospho-L-histidine.</text>
        <dbReference type="EC" id="2.7.13.3"/>
    </reaction>
</comment>
<comment type="caution">
    <text evidence="14">The sequence shown here is derived from an EMBL/GenBank/DDBJ whole genome shotgun (WGS) entry which is preliminary data.</text>
</comment>
<gene>
    <name evidence="14" type="ORF">MF672_015595</name>
</gene>
<feature type="transmembrane region" description="Helical" evidence="10">
    <location>
        <begin position="38"/>
        <end position="58"/>
    </location>
</feature>
<dbReference type="InterPro" id="IPR036890">
    <property type="entry name" value="HATPase_C_sf"/>
</dbReference>
<evidence type="ECO:0000256" key="2">
    <source>
        <dbReference type="ARBA" id="ARBA00012438"/>
    </source>
</evidence>
<dbReference type="EC" id="2.7.13.3" evidence="2"/>
<evidence type="ECO:0000259" key="13">
    <source>
        <dbReference type="Pfam" id="PF07730"/>
    </source>
</evidence>
<feature type="transmembrane region" description="Helical" evidence="10">
    <location>
        <begin position="91"/>
        <end position="110"/>
    </location>
</feature>
<keyword evidence="8" id="KW-0902">Two-component regulatory system</keyword>
<protein>
    <recommendedName>
        <fullName evidence="2">histidine kinase</fullName>
        <ecNumber evidence="2">2.7.13.3</ecNumber>
    </recommendedName>
</protein>
<feature type="region of interest" description="Disordered" evidence="9">
    <location>
        <begin position="315"/>
        <end position="341"/>
    </location>
</feature>
<evidence type="ECO:0000256" key="10">
    <source>
        <dbReference type="SAM" id="Phobius"/>
    </source>
</evidence>
<dbReference type="Pfam" id="PF02518">
    <property type="entry name" value="HATPase_c"/>
    <property type="match status" value="1"/>
</dbReference>
<feature type="signal peptide" evidence="11">
    <location>
        <begin position="1"/>
        <end position="19"/>
    </location>
</feature>
<sequence>MTVITILAMTAAGTPAPLAAWTAVAAVAAVLLRRPPGFAAVTTGAACAVSVLMDVAYRGSVPDVVVVFMFVEVTALVVLTALTVRRAPAPYAAVVGALLVLTTAALPLRVALRVPTLPVEEAVIGASLALAAAGCAVGVGLYLRSLDVRRTRAITGARRKQRHDLARDLHDFIAHEVTAIVLEAQAAQVKDLEAVAARAAFGRIEQAGVRALASLDHTLYTLDEEGETSSCGAYGLSDLPALIERFATTGTAEVAFDIQPGLAEELPREAESTAYRVVVEALTNIRRHAWRPTHVTVAALRVSDSAIEVSICDDGGATSPPGHRGDIYGSGQRRSRRHRGGTGLIGLTERVTALGGTLSAGPCDTGWRVTALLPTPRGSSFHATSIRD</sequence>
<dbReference type="EMBL" id="JAKRKC020000001">
    <property type="protein sequence ID" value="MCK2215200.1"/>
    <property type="molecule type" value="Genomic_DNA"/>
</dbReference>
<feature type="domain" description="Signal transduction histidine kinase subgroup 3 dimerisation and phosphoacceptor" evidence="13">
    <location>
        <begin position="162"/>
        <end position="224"/>
    </location>
</feature>
<dbReference type="GO" id="GO:0016301">
    <property type="term" value="F:kinase activity"/>
    <property type="evidence" value="ECO:0007669"/>
    <property type="project" value="UniProtKB-KW"/>
</dbReference>
<evidence type="ECO:0000313" key="15">
    <source>
        <dbReference type="Proteomes" id="UP001317259"/>
    </source>
</evidence>
<evidence type="ECO:0000256" key="3">
    <source>
        <dbReference type="ARBA" id="ARBA00022553"/>
    </source>
</evidence>
<dbReference type="RefSeq" id="WP_242383508.1">
    <property type="nucleotide sequence ID" value="NZ_JAKRKC020000001.1"/>
</dbReference>
<evidence type="ECO:0000256" key="6">
    <source>
        <dbReference type="ARBA" id="ARBA00022777"/>
    </source>
</evidence>
<keyword evidence="6 14" id="KW-0418">Kinase</keyword>
<keyword evidence="3" id="KW-0597">Phosphoprotein</keyword>
<keyword evidence="5" id="KW-0547">Nucleotide-binding</keyword>
<keyword evidence="15" id="KW-1185">Reference proteome</keyword>
<evidence type="ECO:0000256" key="11">
    <source>
        <dbReference type="SAM" id="SignalP"/>
    </source>
</evidence>
<evidence type="ECO:0000256" key="9">
    <source>
        <dbReference type="SAM" id="MobiDB-lite"/>
    </source>
</evidence>
<feature type="transmembrane region" description="Helical" evidence="10">
    <location>
        <begin position="6"/>
        <end position="31"/>
    </location>
</feature>
<dbReference type="InterPro" id="IPR011712">
    <property type="entry name" value="Sig_transdc_His_kin_sub3_dim/P"/>
</dbReference>
<feature type="transmembrane region" description="Helical" evidence="10">
    <location>
        <begin position="122"/>
        <end position="143"/>
    </location>
</feature>
<reference evidence="14 15" key="1">
    <citation type="submission" date="2022-04" db="EMBL/GenBank/DDBJ databases">
        <title>Genome draft of Actinomadura sp. ATCC 31491.</title>
        <authorList>
            <person name="Shi X."/>
            <person name="Du Y."/>
        </authorList>
    </citation>
    <scope>NUCLEOTIDE SEQUENCE [LARGE SCALE GENOMIC DNA]</scope>
    <source>
        <strain evidence="14 15">ATCC 31491</strain>
    </source>
</reference>
<feature type="domain" description="Histidine kinase/HSP90-like ATPase" evidence="12">
    <location>
        <begin position="271"/>
        <end position="375"/>
    </location>
</feature>
<dbReference type="Gene3D" id="3.30.565.10">
    <property type="entry name" value="Histidine kinase-like ATPase, C-terminal domain"/>
    <property type="match status" value="1"/>
</dbReference>